<proteinExistence type="predicted"/>
<name>A0A4V1ZHJ0_9MICO</name>
<evidence type="ECO:0000256" key="1">
    <source>
        <dbReference type="SAM" id="SignalP"/>
    </source>
</evidence>
<organism evidence="2 3">
    <name type="scientific">Pengzhenrongella frigida</name>
    <dbReference type="NCBI Taxonomy" id="1259133"/>
    <lineage>
        <taxon>Bacteria</taxon>
        <taxon>Bacillati</taxon>
        <taxon>Actinomycetota</taxon>
        <taxon>Actinomycetes</taxon>
        <taxon>Micrococcales</taxon>
        <taxon>Pengzhenrongella</taxon>
    </lineage>
</organism>
<gene>
    <name evidence="2" type="ORF">EUA98_04390</name>
</gene>
<evidence type="ECO:0000313" key="3">
    <source>
        <dbReference type="Proteomes" id="UP000293764"/>
    </source>
</evidence>
<dbReference type="PROSITE" id="PS51318">
    <property type="entry name" value="TAT"/>
    <property type="match status" value="1"/>
</dbReference>
<sequence>MQARARRTVVALAVGLTAALATGGCTAAEAPIPDGSARQEIGALSVAVPAEWQSVEGTTAKWPAGWADAELAAAQYVLIVSPEFGTAGAELGVSTFMAGAQIGGVDGYASQKSTDPEPTDTVGIARNNYTYTGTDGAEYEGIFWAAADPDTGITVALQLTGKTLPAELVDGIEASIRVVDAAAVTP</sequence>
<evidence type="ECO:0008006" key="4">
    <source>
        <dbReference type="Google" id="ProtNLM"/>
    </source>
</evidence>
<keyword evidence="1" id="KW-0732">Signal</keyword>
<dbReference type="PROSITE" id="PS51257">
    <property type="entry name" value="PROKAR_LIPOPROTEIN"/>
    <property type="match status" value="1"/>
</dbReference>
<keyword evidence="3" id="KW-1185">Reference proteome</keyword>
<feature type="chain" id="PRO_5020546071" description="DUF4245 domain-containing protein" evidence="1">
    <location>
        <begin position="28"/>
        <end position="186"/>
    </location>
</feature>
<dbReference type="Proteomes" id="UP000293764">
    <property type="component" value="Unassembled WGS sequence"/>
</dbReference>
<evidence type="ECO:0000313" key="2">
    <source>
        <dbReference type="EMBL" id="RYV52214.1"/>
    </source>
</evidence>
<dbReference type="RefSeq" id="WP_130101454.1">
    <property type="nucleotide sequence ID" value="NZ_SDWW01000007.1"/>
</dbReference>
<dbReference type="EMBL" id="SDWW01000007">
    <property type="protein sequence ID" value="RYV52214.1"/>
    <property type="molecule type" value="Genomic_DNA"/>
</dbReference>
<feature type="signal peptide" evidence="1">
    <location>
        <begin position="1"/>
        <end position="27"/>
    </location>
</feature>
<dbReference type="AlphaFoldDB" id="A0A4V1ZHJ0"/>
<accession>A0A4V1ZHJ0</accession>
<dbReference type="OrthoDB" id="4825010at2"/>
<protein>
    <recommendedName>
        <fullName evidence="4">DUF4245 domain-containing protein</fullName>
    </recommendedName>
</protein>
<comment type="caution">
    <text evidence="2">The sequence shown here is derived from an EMBL/GenBank/DDBJ whole genome shotgun (WGS) entry which is preliminary data.</text>
</comment>
<dbReference type="InterPro" id="IPR006311">
    <property type="entry name" value="TAT_signal"/>
</dbReference>
<reference evidence="2 3" key="1">
    <citation type="submission" date="2019-01" db="EMBL/GenBank/DDBJ databases">
        <title>Novel species of Cellulomonas.</title>
        <authorList>
            <person name="Liu Q."/>
            <person name="Xin Y.-H."/>
        </authorList>
    </citation>
    <scope>NUCLEOTIDE SEQUENCE [LARGE SCALE GENOMIC DNA]</scope>
    <source>
        <strain evidence="2 3">HLT2-17</strain>
    </source>
</reference>